<dbReference type="Proteomes" id="UP000177025">
    <property type="component" value="Unassembled WGS sequence"/>
</dbReference>
<evidence type="ECO:0000256" key="2">
    <source>
        <dbReference type="ARBA" id="ARBA00022737"/>
    </source>
</evidence>
<evidence type="ECO:0008006" key="6">
    <source>
        <dbReference type="Google" id="ProtNLM"/>
    </source>
</evidence>
<proteinExistence type="predicted"/>
<sequence length="428" mass="48087">MVLFLLLVLGYNPQTLAVPPKSHTFGFYRASKHYLQLFLGPSYTYKDPQGITAVKLKELDNLKTKKDDDELSVFAVNAGYGHIVYNVGLEAIKTWGNTKELFQPKGIVGNEDGFIYVADFGNSRVVKLRYESGRLSKIADILIAGRPYDVDLDSKNNLYVTDFDNSKIYIYSSSDSLIAQFGYEGIGFGELYQPMGIEVIDADDNHNHYQDDFIAVTDRAGMRLSKFTTRGRFLGSVNNYDLGLSDARFLYVAIDYFGNIYVTDEVNDQIHKFDHDLKYIISQGRTGTSRGEYIAPRGITIWRRYGQVFIAEKEGGQYLWVAADAFIVGSFPEVFTAKQPGSTLALYVTDEAKINIGVFNQLGEKVRDLIEGIRRPVGEFLVVWDGLDNQGNLVAPGDYEYQIKLRALHGHGRRLEKTIKAGIKCSAL</sequence>
<dbReference type="GO" id="GO:0005576">
    <property type="term" value="C:extracellular region"/>
    <property type="evidence" value="ECO:0007669"/>
    <property type="project" value="TreeGrafter"/>
</dbReference>
<organism evidence="4 5">
    <name type="scientific">candidate division WOR-3 bacterium RBG_13_43_14</name>
    <dbReference type="NCBI Taxonomy" id="1802590"/>
    <lineage>
        <taxon>Bacteria</taxon>
        <taxon>Bacteria division WOR-3</taxon>
    </lineage>
</organism>
<comment type="caution">
    <text evidence="4">The sequence shown here is derived from an EMBL/GenBank/DDBJ whole genome shotgun (WGS) entry which is preliminary data.</text>
</comment>
<dbReference type="InterPro" id="IPR011042">
    <property type="entry name" value="6-blade_b-propeller_TolB-like"/>
</dbReference>
<dbReference type="Gene3D" id="2.40.10.500">
    <property type="match status" value="1"/>
</dbReference>
<evidence type="ECO:0000256" key="1">
    <source>
        <dbReference type="ARBA" id="ARBA00022729"/>
    </source>
</evidence>
<dbReference type="Gene3D" id="2.60.40.4070">
    <property type="match status" value="1"/>
</dbReference>
<dbReference type="CDD" id="cd05819">
    <property type="entry name" value="NHL"/>
    <property type="match status" value="1"/>
</dbReference>
<gene>
    <name evidence="4" type="ORF">A2Y85_06710</name>
</gene>
<accession>A0A1F4UG66</accession>
<dbReference type="Pfam" id="PF01436">
    <property type="entry name" value="NHL"/>
    <property type="match status" value="1"/>
</dbReference>
<reference evidence="4 5" key="1">
    <citation type="journal article" date="2016" name="Nat. Commun.">
        <title>Thousands of microbial genomes shed light on interconnected biogeochemical processes in an aquifer system.</title>
        <authorList>
            <person name="Anantharaman K."/>
            <person name="Brown C.T."/>
            <person name="Hug L.A."/>
            <person name="Sharon I."/>
            <person name="Castelle C.J."/>
            <person name="Probst A.J."/>
            <person name="Thomas B.C."/>
            <person name="Singh A."/>
            <person name="Wilkins M.J."/>
            <person name="Karaoz U."/>
            <person name="Brodie E.L."/>
            <person name="Williams K.H."/>
            <person name="Hubbard S.S."/>
            <person name="Banfield J.F."/>
        </authorList>
    </citation>
    <scope>NUCLEOTIDE SEQUENCE [LARGE SCALE GENOMIC DNA]</scope>
</reference>
<keyword evidence="2" id="KW-0677">Repeat</keyword>
<dbReference type="SUPFAM" id="SSF63829">
    <property type="entry name" value="Calcium-dependent phosphotriesterase"/>
    <property type="match status" value="1"/>
</dbReference>
<dbReference type="InterPro" id="IPR001258">
    <property type="entry name" value="NHL_repeat"/>
</dbReference>
<dbReference type="AlphaFoldDB" id="A0A1F4UG66"/>
<dbReference type="Gene3D" id="2.120.10.30">
    <property type="entry name" value="TolB, C-terminal domain"/>
    <property type="match status" value="2"/>
</dbReference>
<dbReference type="EMBL" id="MEUM01000002">
    <property type="protein sequence ID" value="OGC43917.1"/>
    <property type="molecule type" value="Genomic_DNA"/>
</dbReference>
<keyword evidence="3" id="KW-0325">Glycoprotein</keyword>
<protein>
    <recommendedName>
        <fullName evidence="6">FlgD Ig-like domain-containing protein</fullName>
    </recommendedName>
</protein>
<dbReference type="PANTHER" id="PTHR10680:SF28">
    <property type="entry name" value="SMP-30_GLUCONOLACTONASE_LRE-LIKE REGION DOMAIN-CONTAINING PROTEIN"/>
    <property type="match status" value="1"/>
</dbReference>
<evidence type="ECO:0000313" key="5">
    <source>
        <dbReference type="Proteomes" id="UP000177025"/>
    </source>
</evidence>
<name>A0A1F4UG66_UNCW3</name>
<evidence type="ECO:0000313" key="4">
    <source>
        <dbReference type="EMBL" id="OGC43917.1"/>
    </source>
</evidence>
<keyword evidence="1" id="KW-0732">Signal</keyword>
<dbReference type="PANTHER" id="PTHR10680">
    <property type="entry name" value="PEPTIDYL-GLYCINE ALPHA-AMIDATING MONOOXYGENASE"/>
    <property type="match status" value="1"/>
</dbReference>
<evidence type="ECO:0000256" key="3">
    <source>
        <dbReference type="ARBA" id="ARBA00023180"/>
    </source>
</evidence>